<accession>I3CAD4</accession>
<organism evidence="3 4">
    <name type="scientific">Galbibacter orientalis DSM 19592</name>
    <dbReference type="NCBI Taxonomy" id="926559"/>
    <lineage>
        <taxon>Bacteria</taxon>
        <taxon>Pseudomonadati</taxon>
        <taxon>Bacteroidota</taxon>
        <taxon>Flavobacteriia</taxon>
        <taxon>Flavobacteriales</taxon>
        <taxon>Flavobacteriaceae</taxon>
        <taxon>Galbibacter</taxon>
    </lineage>
</organism>
<sequence>MKMINIFNFSSVKKDERLKKADISKLKEDCLADKEYMNEIVALLNENIEEFYETTAISIKAKERFSISRAAHKVRNGLEMVKANSLLDYLDMIQKECQHLNTYDNISNLISGFKNEYIAVLNEIRKQINELDA</sequence>
<dbReference type="eggNOG" id="ENOG50341JU">
    <property type="taxonomic scope" value="Bacteria"/>
</dbReference>
<feature type="modified residue" description="Phosphohistidine" evidence="1">
    <location>
        <position position="72"/>
    </location>
</feature>
<dbReference type="InterPro" id="IPR036641">
    <property type="entry name" value="HPT_dom_sf"/>
</dbReference>
<proteinExistence type="predicted"/>
<dbReference type="HOGENOM" id="CLU_1903885_0_0_10"/>
<dbReference type="OrthoDB" id="1445436at2"/>
<dbReference type="STRING" id="926559.JoomaDRAFT_3641"/>
<dbReference type="PROSITE" id="PS50894">
    <property type="entry name" value="HPT"/>
    <property type="match status" value="1"/>
</dbReference>
<reference evidence="3 4" key="1">
    <citation type="submission" date="2012-02" db="EMBL/GenBank/DDBJ databases">
        <title>Improved High-Quality Draft genome of Joostella marina DSM 19592.</title>
        <authorList>
            <consortium name="US DOE Joint Genome Institute (JGI-PGF)"/>
            <person name="Lucas S."/>
            <person name="Copeland A."/>
            <person name="Lapidus A."/>
            <person name="Bruce D."/>
            <person name="Goodwin L."/>
            <person name="Pitluck S."/>
            <person name="Peters L."/>
            <person name="Chertkov O."/>
            <person name="Ovchinnikova G."/>
            <person name="Kyrpides N."/>
            <person name="Mavromatis K."/>
            <person name="Detter J.C."/>
            <person name="Han C."/>
            <person name="Land M."/>
            <person name="Hauser L."/>
            <person name="Markowitz V."/>
            <person name="Cheng J.-F."/>
            <person name="Hugenholtz P."/>
            <person name="Woyke T."/>
            <person name="Wu D."/>
            <person name="Tindall B."/>
            <person name="Brambilla E."/>
            <person name="Klenk H.-P."/>
            <person name="Eisen J.A."/>
        </authorList>
    </citation>
    <scope>NUCLEOTIDE SEQUENCE [LARGE SCALE GENOMIC DNA]</scope>
    <source>
        <strain evidence="3 4">DSM 19592</strain>
    </source>
</reference>
<feature type="domain" description="HPt" evidence="2">
    <location>
        <begin position="33"/>
        <end position="133"/>
    </location>
</feature>
<dbReference type="Proteomes" id="UP000004690">
    <property type="component" value="Unassembled WGS sequence"/>
</dbReference>
<protein>
    <recommendedName>
        <fullName evidence="2">HPt domain-containing protein</fullName>
    </recommendedName>
</protein>
<keyword evidence="4" id="KW-1185">Reference proteome</keyword>
<dbReference type="Gene3D" id="1.20.120.160">
    <property type="entry name" value="HPT domain"/>
    <property type="match status" value="1"/>
</dbReference>
<dbReference type="GO" id="GO:0004672">
    <property type="term" value="F:protein kinase activity"/>
    <property type="evidence" value="ECO:0007669"/>
    <property type="project" value="UniProtKB-ARBA"/>
</dbReference>
<keyword evidence="1" id="KW-0597">Phosphoprotein</keyword>
<evidence type="ECO:0000313" key="3">
    <source>
        <dbReference type="EMBL" id="EIJ40577.1"/>
    </source>
</evidence>
<dbReference type="SUPFAM" id="SSF47226">
    <property type="entry name" value="Histidine-containing phosphotransfer domain, HPT domain"/>
    <property type="match status" value="1"/>
</dbReference>
<dbReference type="RefSeq" id="WP_008614977.1">
    <property type="nucleotide sequence ID" value="NZ_JH651379.1"/>
</dbReference>
<name>I3CAD4_9FLAO</name>
<dbReference type="AlphaFoldDB" id="I3CAD4"/>
<dbReference type="EMBL" id="JH651379">
    <property type="protein sequence ID" value="EIJ40577.1"/>
    <property type="molecule type" value="Genomic_DNA"/>
</dbReference>
<evidence type="ECO:0000259" key="2">
    <source>
        <dbReference type="PROSITE" id="PS50894"/>
    </source>
</evidence>
<dbReference type="GO" id="GO:0000160">
    <property type="term" value="P:phosphorelay signal transduction system"/>
    <property type="evidence" value="ECO:0007669"/>
    <property type="project" value="InterPro"/>
</dbReference>
<gene>
    <name evidence="3" type="ORF">JoomaDRAFT_3641</name>
</gene>
<dbReference type="InterPro" id="IPR008207">
    <property type="entry name" value="Sig_transdc_His_kin_Hpt_dom"/>
</dbReference>
<evidence type="ECO:0000313" key="4">
    <source>
        <dbReference type="Proteomes" id="UP000004690"/>
    </source>
</evidence>
<evidence type="ECO:0000256" key="1">
    <source>
        <dbReference type="PROSITE-ProRule" id="PRU00110"/>
    </source>
</evidence>